<evidence type="ECO:0000313" key="2">
    <source>
        <dbReference type="Proteomes" id="UP000324800"/>
    </source>
</evidence>
<reference evidence="1 2" key="1">
    <citation type="submission" date="2019-03" db="EMBL/GenBank/DDBJ databases">
        <title>Single cell metagenomics reveals metabolic interactions within the superorganism composed of flagellate Streblomastix strix and complex community of Bacteroidetes bacteria on its surface.</title>
        <authorList>
            <person name="Treitli S.C."/>
            <person name="Kolisko M."/>
            <person name="Husnik F."/>
            <person name="Keeling P."/>
            <person name="Hampl V."/>
        </authorList>
    </citation>
    <scope>NUCLEOTIDE SEQUENCE [LARGE SCALE GENOMIC DNA]</scope>
    <source>
        <strain evidence="1">ST1C</strain>
    </source>
</reference>
<protein>
    <submittedName>
        <fullName evidence="1">Uncharacterized protein</fullName>
    </submittedName>
</protein>
<evidence type="ECO:0000313" key="1">
    <source>
        <dbReference type="EMBL" id="KAA6366587.1"/>
    </source>
</evidence>
<dbReference type="EMBL" id="SNRW01019222">
    <property type="protein sequence ID" value="KAA6366587.1"/>
    <property type="molecule type" value="Genomic_DNA"/>
</dbReference>
<feature type="non-terminal residue" evidence="1">
    <location>
        <position position="1"/>
    </location>
</feature>
<accession>A0A5J4U7M2</accession>
<gene>
    <name evidence="1" type="ORF">EZS28_037885</name>
</gene>
<proteinExistence type="predicted"/>
<name>A0A5J4U7M2_9EUKA</name>
<comment type="caution">
    <text evidence="1">The sequence shown here is derived from an EMBL/GenBank/DDBJ whole genome shotgun (WGS) entry which is preliminary data.</text>
</comment>
<dbReference type="OrthoDB" id="197206at2759"/>
<dbReference type="AlphaFoldDB" id="A0A5J4U7M2"/>
<sequence length="233" mass="27078">AISAHIFVNPKYEEAWNMGVLFDYWRENGSNRNLTNIERWTKLTSLLITICSMISAEIEGISLRHPVTCEQTDKVDQRLQPKTKSGLHSHKLPMTRDQTVRPRATFFDWLKRIDNKHDRSIRDNKYGALWWNEDITIPAKRGQISLKLKKLLIVMSIKRKQIYSFTHSAATQLVVMDLDETLQNTFTGHARNSKSTNEYYVFAERLKDNEIAMKLSDTHGQVESNSISSTQHR</sequence>
<organism evidence="1 2">
    <name type="scientific">Streblomastix strix</name>
    <dbReference type="NCBI Taxonomy" id="222440"/>
    <lineage>
        <taxon>Eukaryota</taxon>
        <taxon>Metamonada</taxon>
        <taxon>Preaxostyla</taxon>
        <taxon>Oxymonadida</taxon>
        <taxon>Streblomastigidae</taxon>
        <taxon>Streblomastix</taxon>
    </lineage>
</organism>
<dbReference type="Proteomes" id="UP000324800">
    <property type="component" value="Unassembled WGS sequence"/>
</dbReference>